<feature type="compositionally biased region" description="Low complexity" evidence="1">
    <location>
        <begin position="42"/>
        <end position="69"/>
    </location>
</feature>
<accession>A0A0B1SDW3</accession>
<evidence type="ECO:0000313" key="4">
    <source>
        <dbReference type="Proteomes" id="UP000053660"/>
    </source>
</evidence>
<keyword evidence="4" id="KW-1185">Reference proteome</keyword>
<dbReference type="Proteomes" id="UP000053660">
    <property type="component" value="Unassembled WGS sequence"/>
</dbReference>
<feature type="region of interest" description="Disordered" evidence="1">
    <location>
        <begin position="42"/>
        <end position="130"/>
    </location>
</feature>
<dbReference type="OrthoDB" id="106784at2759"/>
<sequence length="219" mass="22846">LVQFLPIIQVFLAVCGFIGAKQNGATSGSSVVHGRIGLQPTVPVSSASTPPQTLPHSSSQPSLPSAAAPAAPPQEPVQAQNSPNPFNAQPTVSVPVPSSFTQPPPNLVPTVVASSSSSGDSLLPPGTSSVQQPAVAPLPLTSIQPASSLPPIPGVGLPIQIQPQLLMPANSSYIYNQPPPTISLGAPQPQIMDAWDAFLHRKDRERERPRKRARNLLNM</sequence>
<organism evidence="3 4">
    <name type="scientific">Oesophagostomum dentatum</name>
    <name type="common">Nodular worm</name>
    <dbReference type="NCBI Taxonomy" id="61180"/>
    <lineage>
        <taxon>Eukaryota</taxon>
        <taxon>Metazoa</taxon>
        <taxon>Ecdysozoa</taxon>
        <taxon>Nematoda</taxon>
        <taxon>Chromadorea</taxon>
        <taxon>Rhabditida</taxon>
        <taxon>Rhabditina</taxon>
        <taxon>Rhabditomorpha</taxon>
        <taxon>Strongyloidea</taxon>
        <taxon>Strongylidae</taxon>
        <taxon>Oesophagostomum</taxon>
    </lineage>
</organism>
<reference evidence="3 4" key="1">
    <citation type="submission" date="2014-03" db="EMBL/GenBank/DDBJ databases">
        <title>Draft genome of the hookworm Oesophagostomum dentatum.</title>
        <authorList>
            <person name="Mitreva M."/>
        </authorList>
    </citation>
    <scope>NUCLEOTIDE SEQUENCE [LARGE SCALE GENOMIC DNA]</scope>
    <source>
        <strain evidence="3 4">OD-Hann</strain>
    </source>
</reference>
<keyword evidence="2" id="KW-0732">Signal</keyword>
<evidence type="ECO:0000256" key="2">
    <source>
        <dbReference type="SAM" id="SignalP"/>
    </source>
</evidence>
<evidence type="ECO:0000313" key="3">
    <source>
        <dbReference type="EMBL" id="KHJ81707.1"/>
    </source>
</evidence>
<feature type="compositionally biased region" description="Polar residues" evidence="1">
    <location>
        <begin position="81"/>
        <end position="101"/>
    </location>
</feature>
<dbReference type="AlphaFoldDB" id="A0A0B1SDW3"/>
<evidence type="ECO:0000256" key="1">
    <source>
        <dbReference type="SAM" id="MobiDB-lite"/>
    </source>
</evidence>
<gene>
    <name evidence="3" type="ORF">OESDEN_18605</name>
</gene>
<proteinExistence type="predicted"/>
<name>A0A0B1SDW3_OESDE</name>
<dbReference type="EMBL" id="KN586513">
    <property type="protein sequence ID" value="KHJ81707.1"/>
    <property type="molecule type" value="Genomic_DNA"/>
</dbReference>
<feature type="chain" id="PRO_5002061499" evidence="2">
    <location>
        <begin position="21"/>
        <end position="219"/>
    </location>
</feature>
<feature type="non-terminal residue" evidence="3">
    <location>
        <position position="1"/>
    </location>
</feature>
<feature type="signal peptide" evidence="2">
    <location>
        <begin position="1"/>
        <end position="20"/>
    </location>
</feature>
<feature type="compositionally biased region" description="Low complexity" evidence="1">
    <location>
        <begin position="108"/>
        <end position="129"/>
    </location>
</feature>
<protein>
    <submittedName>
        <fullName evidence="3">Uncharacterized protein</fullName>
    </submittedName>
</protein>